<keyword evidence="3" id="KW-0378">Hydrolase</keyword>
<organism evidence="3 4">
    <name type="scientific">Schizothecium vesticola</name>
    <dbReference type="NCBI Taxonomy" id="314040"/>
    <lineage>
        <taxon>Eukaryota</taxon>
        <taxon>Fungi</taxon>
        <taxon>Dikarya</taxon>
        <taxon>Ascomycota</taxon>
        <taxon>Pezizomycotina</taxon>
        <taxon>Sordariomycetes</taxon>
        <taxon>Sordariomycetidae</taxon>
        <taxon>Sordariales</taxon>
        <taxon>Schizotheciaceae</taxon>
        <taxon>Schizothecium</taxon>
    </lineage>
</organism>
<dbReference type="SUPFAM" id="SSF52540">
    <property type="entry name" value="P-loop containing nucleoside triphosphate hydrolases"/>
    <property type="match status" value="1"/>
</dbReference>
<accession>A0AA40BR51</accession>
<sequence>MAATDGRGNRDVLIALLGMTGAGKTTFAMQASGNTELKVGHSIYSCTQDPQVVRFDSGGRQILLIDTPGFDDDDRSDVEILEDIGKWMSQQDFFNKGATQLDGLILLHPVTMHRVGGSERRRTRLLQNLLGKTAYKRIVIATTMWERLKNEDDVAKGIEGRKNDIWADLLHNGATYMRHYDNPDSAHGIIRKIIELSEKHGTLEPLIKNELAKNRHFVKTTAGSSVKTDLEADLNRAKTLLAKHNRAQPKKPRATDKVLHTKRRKEHEEWLNEKQTLEKRVERIEARLAKVSSMDWSIFLASCTVM</sequence>
<feature type="domain" description="G" evidence="2">
    <location>
        <begin position="14"/>
        <end position="106"/>
    </location>
</feature>
<proteinExistence type="predicted"/>
<dbReference type="InterPro" id="IPR006073">
    <property type="entry name" value="GTP-bd"/>
</dbReference>
<dbReference type="InterPro" id="IPR027417">
    <property type="entry name" value="P-loop_NTPase"/>
</dbReference>
<dbReference type="Proteomes" id="UP001172155">
    <property type="component" value="Unassembled WGS sequence"/>
</dbReference>
<protein>
    <submittedName>
        <fullName evidence="3">P-loop containing nucleoside triphosphate hydrolase protein</fullName>
    </submittedName>
</protein>
<dbReference type="EMBL" id="JAUKUD010000007">
    <property type="protein sequence ID" value="KAK0738842.1"/>
    <property type="molecule type" value="Genomic_DNA"/>
</dbReference>
<reference evidence="3" key="1">
    <citation type="submission" date="2023-06" db="EMBL/GenBank/DDBJ databases">
        <title>Genome-scale phylogeny and comparative genomics of the fungal order Sordariales.</title>
        <authorList>
            <consortium name="Lawrence Berkeley National Laboratory"/>
            <person name="Hensen N."/>
            <person name="Bonometti L."/>
            <person name="Westerberg I."/>
            <person name="Brannstrom I.O."/>
            <person name="Guillou S."/>
            <person name="Cros-Aarteil S."/>
            <person name="Calhoun S."/>
            <person name="Haridas S."/>
            <person name="Kuo A."/>
            <person name="Mondo S."/>
            <person name="Pangilinan J."/>
            <person name="Riley R."/>
            <person name="LaButti K."/>
            <person name="Andreopoulos B."/>
            <person name="Lipzen A."/>
            <person name="Chen C."/>
            <person name="Yanf M."/>
            <person name="Daum C."/>
            <person name="Ng V."/>
            <person name="Clum A."/>
            <person name="Steindorff A."/>
            <person name="Ohm R."/>
            <person name="Martin F."/>
            <person name="Silar P."/>
            <person name="Natvig D."/>
            <person name="Lalanne C."/>
            <person name="Gautier V."/>
            <person name="Ament-velasquez S.L."/>
            <person name="Kruys A."/>
            <person name="Hutchinson M.I."/>
            <person name="Powell A.J."/>
            <person name="Barry K."/>
            <person name="Miller A.N."/>
            <person name="Grigoriev I.V."/>
            <person name="Debuchy R."/>
            <person name="Gladieux P."/>
            <person name="Thoren M.H."/>
            <person name="Johannesson H."/>
        </authorList>
    </citation>
    <scope>NUCLEOTIDE SEQUENCE</scope>
    <source>
        <strain evidence="3">SMH3187-1</strain>
    </source>
</reference>
<evidence type="ECO:0000259" key="2">
    <source>
        <dbReference type="Pfam" id="PF01926"/>
    </source>
</evidence>
<evidence type="ECO:0000256" key="1">
    <source>
        <dbReference type="SAM" id="Coils"/>
    </source>
</evidence>
<dbReference type="Gene3D" id="3.40.50.300">
    <property type="entry name" value="P-loop containing nucleotide triphosphate hydrolases"/>
    <property type="match status" value="1"/>
</dbReference>
<comment type="caution">
    <text evidence="3">The sequence shown here is derived from an EMBL/GenBank/DDBJ whole genome shotgun (WGS) entry which is preliminary data.</text>
</comment>
<gene>
    <name evidence="3" type="ORF">B0T18DRAFT_253647</name>
</gene>
<dbReference type="GO" id="GO:0016787">
    <property type="term" value="F:hydrolase activity"/>
    <property type="evidence" value="ECO:0007669"/>
    <property type="project" value="UniProtKB-KW"/>
</dbReference>
<evidence type="ECO:0000313" key="4">
    <source>
        <dbReference type="Proteomes" id="UP001172155"/>
    </source>
</evidence>
<dbReference type="Pfam" id="PF01926">
    <property type="entry name" value="MMR_HSR1"/>
    <property type="match status" value="1"/>
</dbReference>
<evidence type="ECO:0000313" key="3">
    <source>
        <dbReference type="EMBL" id="KAK0738842.1"/>
    </source>
</evidence>
<name>A0AA40BR51_9PEZI</name>
<dbReference type="GO" id="GO:0005525">
    <property type="term" value="F:GTP binding"/>
    <property type="evidence" value="ECO:0007669"/>
    <property type="project" value="InterPro"/>
</dbReference>
<dbReference type="AlphaFoldDB" id="A0AA40BR51"/>
<keyword evidence="1" id="KW-0175">Coiled coil</keyword>
<feature type="coiled-coil region" evidence="1">
    <location>
        <begin position="227"/>
        <end position="294"/>
    </location>
</feature>
<keyword evidence="4" id="KW-1185">Reference proteome</keyword>